<reference evidence="3" key="1">
    <citation type="submission" date="2020-03" db="EMBL/GenBank/DDBJ databases">
        <title>The deep terrestrial virosphere.</title>
        <authorList>
            <person name="Holmfeldt K."/>
            <person name="Nilsson E."/>
            <person name="Simone D."/>
            <person name="Lopez-Fernandez M."/>
            <person name="Wu X."/>
            <person name="de Brujin I."/>
            <person name="Lundin D."/>
            <person name="Andersson A."/>
            <person name="Bertilsson S."/>
            <person name="Dopson M."/>
        </authorList>
    </citation>
    <scope>NUCLEOTIDE SEQUENCE</scope>
    <source>
        <strain evidence="3">MM415B00751</strain>
    </source>
</reference>
<evidence type="ECO:0000313" key="3">
    <source>
        <dbReference type="EMBL" id="QJA62582.1"/>
    </source>
</evidence>
<proteinExistence type="predicted"/>
<evidence type="ECO:0000256" key="1">
    <source>
        <dbReference type="SAM" id="Coils"/>
    </source>
</evidence>
<dbReference type="EMBL" id="MT141475">
    <property type="protein sequence ID" value="QJA62582.1"/>
    <property type="molecule type" value="Genomic_DNA"/>
</dbReference>
<feature type="region of interest" description="Disordered" evidence="2">
    <location>
        <begin position="255"/>
        <end position="275"/>
    </location>
</feature>
<evidence type="ECO:0000256" key="2">
    <source>
        <dbReference type="SAM" id="MobiDB-lite"/>
    </source>
</evidence>
<organism evidence="3">
    <name type="scientific">viral metagenome</name>
    <dbReference type="NCBI Taxonomy" id="1070528"/>
    <lineage>
        <taxon>unclassified sequences</taxon>
        <taxon>metagenomes</taxon>
        <taxon>organismal metagenomes</taxon>
    </lineage>
</organism>
<name>A0A6M3J160_9ZZZZ</name>
<accession>A0A6M3J160</accession>
<keyword evidence="1" id="KW-0175">Coiled coil</keyword>
<sequence length="686" mass="79203">MDDSTYTCALAEFVHKSVKRWATQKKDLLEPKLTRNFNAVTNREYRMKMWKKGEAEGWRSKTWIGFVRVKIWAFYAMMLDTVLKAGKIPFSLEPSPYDAEIQDEAMIQDRNKRIEKMTDLIEQQLNMRKADREYMKKWLSGGYYGMAFSKFNVEPIVSMEFVPVPMDIGPAGQYMSPEESAQYIRYEMKEIEEAVPGHRYVSIWNMVWDMDAENFVDGDGYAEIIRSSAYDLKQLVGKPGYIDTAIKEVIAAKRHEDGDDKGDNPAEHPGKEGLSERRKKFARYEFNMRVPKRFAAEFEQILKSGKNDIAYISLIGEYEEAEESGDDIEIMGEIVDRKIIRYIRNESGKRPHKMWVVEQNLDESTGTGIADNMEDVQASLVGMIRAFEDNKKLSANVTSAVKERYFKNPSQLDDIIPGKKYDIADSCDDVRKAFMPIVHPDVGETLVSGISLMIQLKDDVSMIPTIMQGFNLPKHQPDTAYEMRQLTENAGKYIGQAIRNNDEQFIEPEIRDIYEYNMLFGEDESCKVNCKVYANGFTSFQNKEIRGERMRMALSMFVATEVLLPYVKIKPHLDVIYESMDEDPDKFIKSEEEMMQEAQAQAEMQAEAEQKAIRLSQMEAEHEAALKITEQAQKHGQDMEKSKVEHLQELNKVEAEHIDDMEEMILKAKLDRIYGQPKPREAKNDL</sequence>
<gene>
    <name evidence="3" type="ORF">MM415B00751_0018</name>
</gene>
<feature type="coiled-coil region" evidence="1">
    <location>
        <begin position="588"/>
        <end position="621"/>
    </location>
</feature>
<protein>
    <submittedName>
        <fullName evidence="3">Putative portal protein</fullName>
    </submittedName>
</protein>
<dbReference type="AlphaFoldDB" id="A0A6M3J160"/>